<gene>
    <name evidence="2" type="ORF">SAMN06265218_10654</name>
</gene>
<keyword evidence="1" id="KW-0472">Membrane</keyword>
<evidence type="ECO:0000256" key="1">
    <source>
        <dbReference type="SAM" id="Phobius"/>
    </source>
</evidence>
<keyword evidence="3" id="KW-1185">Reference proteome</keyword>
<feature type="transmembrane region" description="Helical" evidence="1">
    <location>
        <begin position="34"/>
        <end position="56"/>
    </location>
</feature>
<proteinExistence type="predicted"/>
<feature type="transmembrane region" description="Helical" evidence="1">
    <location>
        <begin position="62"/>
        <end position="79"/>
    </location>
</feature>
<sequence>MKNAGNTVNTRTLPDDIRERCREGYYHFKFWRRFHYAIGTLGAAVSAIAATDITIFGYSSTPLLAAAAAVCFAIIGFAHPERNYLQYVRAWRILDIACKRYQYDDQFSMKHLLDAIEQGEKLISEYELITEGNSETTLRKERK</sequence>
<dbReference type="EMBL" id="FXTH01000006">
    <property type="protein sequence ID" value="SMO58471.1"/>
    <property type="molecule type" value="Genomic_DNA"/>
</dbReference>
<accession>A0A521CIA1</accession>
<name>A0A521CIA1_9BACT</name>
<evidence type="ECO:0000313" key="2">
    <source>
        <dbReference type="EMBL" id="SMO58471.1"/>
    </source>
</evidence>
<protein>
    <recommendedName>
        <fullName evidence="4">SMODS and SLOG-associating 2TM effector domain-containing protein</fullName>
    </recommendedName>
</protein>
<reference evidence="2 3" key="1">
    <citation type="submission" date="2017-05" db="EMBL/GenBank/DDBJ databases">
        <authorList>
            <person name="Varghese N."/>
            <person name="Submissions S."/>
        </authorList>
    </citation>
    <scope>NUCLEOTIDE SEQUENCE [LARGE SCALE GENOMIC DNA]</scope>
    <source>
        <strain evidence="2 3">DSM 21194</strain>
    </source>
</reference>
<dbReference type="RefSeq" id="WP_142714053.1">
    <property type="nucleotide sequence ID" value="NZ_FXTH01000006.1"/>
</dbReference>
<dbReference type="AlphaFoldDB" id="A0A521CIA1"/>
<organism evidence="2 3">
    <name type="scientific">Fodinibius sediminis</name>
    <dbReference type="NCBI Taxonomy" id="1214077"/>
    <lineage>
        <taxon>Bacteria</taxon>
        <taxon>Pseudomonadati</taxon>
        <taxon>Balneolota</taxon>
        <taxon>Balneolia</taxon>
        <taxon>Balneolales</taxon>
        <taxon>Balneolaceae</taxon>
        <taxon>Fodinibius</taxon>
    </lineage>
</organism>
<evidence type="ECO:0000313" key="3">
    <source>
        <dbReference type="Proteomes" id="UP000317593"/>
    </source>
</evidence>
<dbReference type="Proteomes" id="UP000317593">
    <property type="component" value="Unassembled WGS sequence"/>
</dbReference>
<keyword evidence="1" id="KW-1133">Transmembrane helix</keyword>
<keyword evidence="1" id="KW-0812">Transmembrane</keyword>
<evidence type="ECO:0008006" key="4">
    <source>
        <dbReference type="Google" id="ProtNLM"/>
    </source>
</evidence>